<dbReference type="EMBL" id="JACGWJ010000016">
    <property type="protein sequence ID" value="KAL0360979.1"/>
    <property type="molecule type" value="Genomic_DNA"/>
</dbReference>
<evidence type="ECO:0000313" key="2">
    <source>
        <dbReference type="EMBL" id="KAL0360979.1"/>
    </source>
</evidence>
<accession>A0AAW2PZV7</accession>
<gene>
    <name evidence="2" type="ORF">Sradi_3782400</name>
</gene>
<sequence>MLPPRPPRHPYRSQDAPLAPKDREQRPGSIQEGMNYEEEVNSRGTQPEDNYFPPPPPRAGVYDADYFPRPPSEEGMHEHNHFPPPYLKGIPAKREG</sequence>
<comment type="caution">
    <text evidence="2">The sequence shown here is derived from an EMBL/GenBank/DDBJ whole genome shotgun (WGS) entry which is preliminary data.</text>
</comment>
<feature type="compositionally biased region" description="Basic residues" evidence="1">
    <location>
        <begin position="1"/>
        <end position="11"/>
    </location>
</feature>
<protein>
    <submittedName>
        <fullName evidence="2">Uncharacterized protein</fullName>
    </submittedName>
</protein>
<name>A0AAW2PZV7_SESRA</name>
<dbReference type="AlphaFoldDB" id="A0AAW2PZV7"/>
<reference evidence="2" key="2">
    <citation type="journal article" date="2024" name="Plant">
        <title>Genomic evolution and insights into agronomic trait innovations of Sesamum species.</title>
        <authorList>
            <person name="Miao H."/>
            <person name="Wang L."/>
            <person name="Qu L."/>
            <person name="Liu H."/>
            <person name="Sun Y."/>
            <person name="Le M."/>
            <person name="Wang Q."/>
            <person name="Wei S."/>
            <person name="Zheng Y."/>
            <person name="Lin W."/>
            <person name="Duan Y."/>
            <person name="Cao H."/>
            <person name="Xiong S."/>
            <person name="Wang X."/>
            <person name="Wei L."/>
            <person name="Li C."/>
            <person name="Ma Q."/>
            <person name="Ju M."/>
            <person name="Zhao R."/>
            <person name="Li G."/>
            <person name="Mu C."/>
            <person name="Tian Q."/>
            <person name="Mei H."/>
            <person name="Zhang T."/>
            <person name="Gao T."/>
            <person name="Zhang H."/>
        </authorList>
    </citation>
    <scope>NUCLEOTIDE SEQUENCE</scope>
    <source>
        <strain evidence="2">G02</strain>
    </source>
</reference>
<organism evidence="2">
    <name type="scientific">Sesamum radiatum</name>
    <name type="common">Black benniseed</name>
    <dbReference type="NCBI Taxonomy" id="300843"/>
    <lineage>
        <taxon>Eukaryota</taxon>
        <taxon>Viridiplantae</taxon>
        <taxon>Streptophyta</taxon>
        <taxon>Embryophyta</taxon>
        <taxon>Tracheophyta</taxon>
        <taxon>Spermatophyta</taxon>
        <taxon>Magnoliopsida</taxon>
        <taxon>eudicotyledons</taxon>
        <taxon>Gunneridae</taxon>
        <taxon>Pentapetalae</taxon>
        <taxon>asterids</taxon>
        <taxon>lamiids</taxon>
        <taxon>Lamiales</taxon>
        <taxon>Pedaliaceae</taxon>
        <taxon>Sesamum</taxon>
    </lineage>
</organism>
<evidence type="ECO:0000256" key="1">
    <source>
        <dbReference type="SAM" id="MobiDB-lite"/>
    </source>
</evidence>
<feature type="region of interest" description="Disordered" evidence="1">
    <location>
        <begin position="1"/>
        <end position="96"/>
    </location>
</feature>
<reference evidence="2" key="1">
    <citation type="submission" date="2020-06" db="EMBL/GenBank/DDBJ databases">
        <authorList>
            <person name="Li T."/>
            <person name="Hu X."/>
            <person name="Zhang T."/>
            <person name="Song X."/>
            <person name="Zhang H."/>
            <person name="Dai N."/>
            <person name="Sheng W."/>
            <person name="Hou X."/>
            <person name="Wei L."/>
        </authorList>
    </citation>
    <scope>NUCLEOTIDE SEQUENCE</scope>
    <source>
        <strain evidence="2">G02</strain>
        <tissue evidence="2">Leaf</tissue>
    </source>
</reference>
<feature type="compositionally biased region" description="Basic and acidic residues" evidence="1">
    <location>
        <begin position="71"/>
        <end position="81"/>
    </location>
</feature>
<proteinExistence type="predicted"/>